<keyword evidence="1" id="KW-0472">Membrane</keyword>
<dbReference type="InParanoid" id="A0A1X7TJP9"/>
<reference evidence="2" key="1">
    <citation type="submission" date="2017-05" db="UniProtKB">
        <authorList>
            <consortium name="EnsemblMetazoa"/>
        </authorList>
    </citation>
    <scope>IDENTIFICATION</scope>
</reference>
<evidence type="ECO:0000313" key="2">
    <source>
        <dbReference type="EnsemblMetazoa" id="Aqu2.1.15022_001"/>
    </source>
</evidence>
<keyword evidence="1" id="KW-1133">Transmembrane helix</keyword>
<dbReference type="AlphaFoldDB" id="A0A1X7TJP9"/>
<feature type="transmembrane region" description="Helical" evidence="1">
    <location>
        <begin position="17"/>
        <end position="38"/>
    </location>
</feature>
<keyword evidence="1" id="KW-0812">Transmembrane</keyword>
<accession>A0A1X7TJP9</accession>
<evidence type="ECO:0000256" key="1">
    <source>
        <dbReference type="SAM" id="Phobius"/>
    </source>
</evidence>
<organism evidence="2">
    <name type="scientific">Amphimedon queenslandica</name>
    <name type="common">Sponge</name>
    <dbReference type="NCBI Taxonomy" id="400682"/>
    <lineage>
        <taxon>Eukaryota</taxon>
        <taxon>Metazoa</taxon>
        <taxon>Porifera</taxon>
        <taxon>Demospongiae</taxon>
        <taxon>Heteroscleromorpha</taxon>
        <taxon>Haplosclerida</taxon>
        <taxon>Niphatidae</taxon>
        <taxon>Amphimedon</taxon>
    </lineage>
</organism>
<sequence length="46" mass="5318">SFSRIILCILFTLSDSVYITVPLHLKSIVDLLLVLFIISQKKKERI</sequence>
<dbReference type="EnsemblMetazoa" id="Aqu2.1.15022_001">
    <property type="protein sequence ID" value="Aqu2.1.15022_001"/>
    <property type="gene ID" value="Aqu2.1.15022"/>
</dbReference>
<name>A0A1X7TJP9_AMPQE</name>
<protein>
    <submittedName>
        <fullName evidence="2">Uncharacterized protein</fullName>
    </submittedName>
</protein>
<proteinExistence type="predicted"/>